<gene>
    <name evidence="3" type="primary">LOC111820476</name>
</gene>
<dbReference type="KEGG" id="tmu:111820476"/>
<dbReference type="AlphaFoldDB" id="A0A2Y9R550"/>
<evidence type="ECO:0000313" key="2">
    <source>
        <dbReference type="Proteomes" id="UP000248480"/>
    </source>
</evidence>
<dbReference type="RefSeq" id="XP_023586708.1">
    <property type="nucleotide sequence ID" value="XM_023730940.1"/>
</dbReference>
<organism evidence="2 3">
    <name type="scientific">Trichechus manatus latirostris</name>
    <name type="common">Florida manatee</name>
    <dbReference type="NCBI Taxonomy" id="127582"/>
    <lineage>
        <taxon>Eukaryota</taxon>
        <taxon>Metazoa</taxon>
        <taxon>Chordata</taxon>
        <taxon>Craniata</taxon>
        <taxon>Vertebrata</taxon>
        <taxon>Euteleostomi</taxon>
        <taxon>Mammalia</taxon>
        <taxon>Eutheria</taxon>
        <taxon>Afrotheria</taxon>
        <taxon>Sirenia</taxon>
        <taxon>Trichechidae</taxon>
        <taxon>Trichechus</taxon>
    </lineage>
</organism>
<dbReference type="GeneID" id="111820476"/>
<sequence length="207" mass="22912">MPILPSSLTSGGRHTRSALEVQRRDRPFLAVQSWVTTEVFVEQHLRIFADVISYGSGDEVTLDLRWTPNPMTGVLKEEERTQERNGGGGHVRTEAKAGVLLPQTQERQEPPETRTGKEGFCLRNFGGNVALLTPQFWTPSLRNCEGVSFCCLKPASLLYFVAAALGHKCSVEQWACWCFGRAPGCLCPCMLPVGFRIYTHPSGAQIC</sequence>
<evidence type="ECO:0000313" key="3">
    <source>
        <dbReference type="RefSeq" id="XP_023586708.1"/>
    </source>
</evidence>
<proteinExistence type="predicted"/>
<name>A0A2Y9R550_TRIMA</name>
<dbReference type="InParanoid" id="A0A2Y9R550"/>
<dbReference type="Proteomes" id="UP000248480">
    <property type="component" value="Unplaced"/>
</dbReference>
<evidence type="ECO:0000256" key="1">
    <source>
        <dbReference type="SAM" id="MobiDB-lite"/>
    </source>
</evidence>
<accession>A0A2Y9R550</accession>
<protein>
    <submittedName>
        <fullName evidence="3">Uncharacterized protein LOC111820476</fullName>
    </submittedName>
</protein>
<feature type="compositionally biased region" description="Basic and acidic residues" evidence="1">
    <location>
        <begin position="106"/>
        <end position="117"/>
    </location>
</feature>
<keyword evidence="2" id="KW-1185">Reference proteome</keyword>
<reference evidence="3" key="1">
    <citation type="submission" date="2025-08" db="UniProtKB">
        <authorList>
            <consortium name="RefSeq"/>
        </authorList>
    </citation>
    <scope>IDENTIFICATION</scope>
</reference>
<feature type="region of interest" description="Disordered" evidence="1">
    <location>
        <begin position="75"/>
        <end position="117"/>
    </location>
</feature>